<dbReference type="STRING" id="121845.A0A1S3CZ96"/>
<protein>
    <submittedName>
        <fullName evidence="4">Beta-galactosidase-like isoform X1</fullName>
    </submittedName>
</protein>
<dbReference type="GeneID" id="103508093"/>
<dbReference type="AlphaFoldDB" id="A0A1S3CZ96"/>
<evidence type="ECO:0000313" key="3">
    <source>
        <dbReference type="Proteomes" id="UP000079169"/>
    </source>
</evidence>
<dbReference type="InterPro" id="IPR017853">
    <property type="entry name" value="GH"/>
</dbReference>
<dbReference type="InterPro" id="IPR001944">
    <property type="entry name" value="Glycoside_Hdrlase_35"/>
</dbReference>
<dbReference type="OMA" id="HEANTFI"/>
<evidence type="ECO:0000256" key="1">
    <source>
        <dbReference type="ARBA" id="ARBA00009809"/>
    </source>
</evidence>
<dbReference type="Gene3D" id="3.20.20.80">
    <property type="entry name" value="Glycosidases"/>
    <property type="match status" value="1"/>
</dbReference>
<dbReference type="GO" id="GO:0004553">
    <property type="term" value="F:hydrolase activity, hydrolyzing O-glycosyl compounds"/>
    <property type="evidence" value="ECO:0007669"/>
    <property type="project" value="InterPro"/>
</dbReference>
<sequence>MWLPHTRRTLFKLVCCLQTFLIIFVLLTKDKISQRRARMSRTFAIDLAGDTFRLNEDPFQFVSGSFHYFRAPPGRWCWIMRAMRAAGLNALSTYVEWRSHEVHPGHYHYDGHRDIEHFLQLAVEEDLYILLRPGPFICGKRDFGGFPPWLLKVAPDILLRQNHPVYQRYVTRWFQELFPRIQKYLYGNDRPIILVQVENEYGSDAECDPAHAVWLRDLLRTYVQDKAVLYSTDGAFDAYLRCTVDGVYSTVDFTVFKDVNVSFQAQRTRAPQGPLVNAEFEFFPMLLWAGMS</sequence>
<name>A0A1S3CZ96_DIACI</name>
<reference evidence="4" key="1">
    <citation type="submission" date="2025-08" db="UniProtKB">
        <authorList>
            <consortium name="RefSeq"/>
        </authorList>
    </citation>
    <scope>IDENTIFICATION</scope>
</reference>
<evidence type="ECO:0000313" key="4">
    <source>
        <dbReference type="RefSeq" id="XP_008470849.1"/>
    </source>
</evidence>
<dbReference type="PaxDb" id="121845-A0A1S3CZ96"/>
<dbReference type="Pfam" id="PF01301">
    <property type="entry name" value="Glyco_hydro_35"/>
    <property type="match status" value="1"/>
</dbReference>
<dbReference type="InterPro" id="IPR031330">
    <property type="entry name" value="Gly_Hdrlase_35_cat"/>
</dbReference>
<dbReference type="KEGG" id="dci:103508093"/>
<dbReference type="PANTHER" id="PTHR23421">
    <property type="entry name" value="BETA-GALACTOSIDASE RELATED"/>
    <property type="match status" value="1"/>
</dbReference>
<dbReference type="Proteomes" id="UP000079169">
    <property type="component" value="Unplaced"/>
</dbReference>
<keyword evidence="3" id="KW-1185">Reference proteome</keyword>
<dbReference type="RefSeq" id="XP_008470849.1">
    <property type="nucleotide sequence ID" value="XM_008472627.2"/>
</dbReference>
<comment type="similarity">
    <text evidence="1">Belongs to the glycosyl hydrolase 35 family.</text>
</comment>
<organism evidence="3 4">
    <name type="scientific">Diaphorina citri</name>
    <name type="common">Asian citrus psyllid</name>
    <dbReference type="NCBI Taxonomy" id="121845"/>
    <lineage>
        <taxon>Eukaryota</taxon>
        <taxon>Metazoa</taxon>
        <taxon>Ecdysozoa</taxon>
        <taxon>Arthropoda</taxon>
        <taxon>Hexapoda</taxon>
        <taxon>Insecta</taxon>
        <taxon>Pterygota</taxon>
        <taxon>Neoptera</taxon>
        <taxon>Paraneoptera</taxon>
        <taxon>Hemiptera</taxon>
        <taxon>Sternorrhyncha</taxon>
        <taxon>Psylloidea</taxon>
        <taxon>Psyllidae</taxon>
        <taxon>Diaphorininae</taxon>
        <taxon>Diaphorina</taxon>
    </lineage>
</organism>
<evidence type="ECO:0000259" key="2">
    <source>
        <dbReference type="Pfam" id="PF01301"/>
    </source>
</evidence>
<dbReference type="GO" id="GO:0005975">
    <property type="term" value="P:carbohydrate metabolic process"/>
    <property type="evidence" value="ECO:0007669"/>
    <property type="project" value="InterPro"/>
</dbReference>
<feature type="domain" description="Glycoside hydrolase 35 catalytic" evidence="2">
    <location>
        <begin position="52"/>
        <end position="281"/>
    </location>
</feature>
<proteinExistence type="inferred from homology"/>
<dbReference type="SUPFAM" id="SSF51445">
    <property type="entry name" value="(Trans)glycosidases"/>
    <property type="match status" value="1"/>
</dbReference>
<accession>A0A1S3CZ96</accession>
<dbReference type="PRINTS" id="PR00742">
    <property type="entry name" value="GLHYDRLASE35"/>
</dbReference>
<gene>
    <name evidence="4" type="primary">LOC103508093</name>
</gene>